<name>A0A4R6U5A9_9BURK</name>
<dbReference type="AlphaFoldDB" id="A0A4R6U5A9"/>
<protein>
    <submittedName>
        <fullName evidence="1">Uncharacterized protein DUF3108</fullName>
    </submittedName>
</protein>
<evidence type="ECO:0000313" key="1">
    <source>
        <dbReference type="EMBL" id="TDQ40926.1"/>
    </source>
</evidence>
<proteinExistence type="predicted"/>
<dbReference type="OrthoDB" id="8526020at2"/>
<gene>
    <name evidence="1" type="ORF">DFR43_11411</name>
</gene>
<dbReference type="PROSITE" id="PS51318">
    <property type="entry name" value="TAT"/>
    <property type="match status" value="1"/>
</dbReference>
<accession>A0A4R6U5A9</accession>
<dbReference type="Pfam" id="PF11306">
    <property type="entry name" value="DUF3108"/>
    <property type="match status" value="1"/>
</dbReference>
<dbReference type="Proteomes" id="UP000295510">
    <property type="component" value="Unassembled WGS sequence"/>
</dbReference>
<reference evidence="1 2" key="1">
    <citation type="submission" date="2019-03" db="EMBL/GenBank/DDBJ databases">
        <title>Genomic Encyclopedia of Type Strains, Phase IV (KMG-IV): sequencing the most valuable type-strain genomes for metagenomic binning, comparative biology and taxonomic classification.</title>
        <authorList>
            <person name="Goeker M."/>
        </authorList>
    </citation>
    <scope>NUCLEOTIDE SEQUENCE [LARGE SCALE GENOMIC DNA]</scope>
    <source>
        <strain evidence="1 2">DSM 19605</strain>
    </source>
</reference>
<evidence type="ECO:0000313" key="2">
    <source>
        <dbReference type="Proteomes" id="UP000295510"/>
    </source>
</evidence>
<dbReference type="RefSeq" id="WP_133598555.1">
    <property type="nucleotide sequence ID" value="NZ_SNYL01000014.1"/>
</dbReference>
<keyword evidence="2" id="KW-1185">Reference proteome</keyword>
<organism evidence="1 2">
    <name type="scientific">Tepidicella xavieri</name>
    <dbReference type="NCBI Taxonomy" id="360241"/>
    <lineage>
        <taxon>Bacteria</taxon>
        <taxon>Pseudomonadati</taxon>
        <taxon>Pseudomonadota</taxon>
        <taxon>Betaproteobacteria</taxon>
        <taxon>Burkholderiales</taxon>
        <taxon>Tepidicella</taxon>
    </lineage>
</organism>
<dbReference type="EMBL" id="SNYL01000014">
    <property type="protein sequence ID" value="TDQ40926.1"/>
    <property type="molecule type" value="Genomic_DNA"/>
</dbReference>
<comment type="caution">
    <text evidence="1">The sequence shown here is derived from an EMBL/GenBank/DDBJ whole genome shotgun (WGS) entry which is preliminary data.</text>
</comment>
<dbReference type="InterPro" id="IPR021457">
    <property type="entry name" value="DUF3108"/>
</dbReference>
<dbReference type="InterPro" id="IPR006311">
    <property type="entry name" value="TAT_signal"/>
</dbReference>
<sequence length="250" mass="28378">MHARRTDGRLSRRAWLGALVAAGCCPAAVWASAAWPWSRAWVLDYEVSGRARGVPYRASSQLRWEARDWAYTAVLEMRAPLVGTRTQRSEGRIDDRGTLRPDRFTDQARREHRYELEWARQRYRYVREGEPLREGALPAGTQDRLSLFFQLGGWAAAQAPRGEASVELPVLGRGGAEPWAFRLTGREAVDTPAGALDAWRLERQIRAPDDTAITLWLAPALQYLPARLLLEDDEGHRVDQRLRRLPAGRD</sequence>
<dbReference type="PROSITE" id="PS51257">
    <property type="entry name" value="PROKAR_LIPOPROTEIN"/>
    <property type="match status" value="1"/>
</dbReference>